<feature type="compositionally biased region" description="Gly residues" evidence="1">
    <location>
        <begin position="60"/>
        <end position="69"/>
    </location>
</feature>
<evidence type="ECO:0000313" key="2">
    <source>
        <dbReference type="EMBL" id="MBD2867514.1"/>
    </source>
</evidence>
<protein>
    <submittedName>
        <fullName evidence="2">Uncharacterized protein</fullName>
    </submittedName>
</protein>
<organism evidence="2 3">
    <name type="scientific">Paenibacillus arenilitoris</name>
    <dbReference type="NCBI Taxonomy" id="2772299"/>
    <lineage>
        <taxon>Bacteria</taxon>
        <taxon>Bacillati</taxon>
        <taxon>Bacillota</taxon>
        <taxon>Bacilli</taxon>
        <taxon>Bacillales</taxon>
        <taxon>Paenibacillaceae</taxon>
        <taxon>Paenibacillus</taxon>
    </lineage>
</organism>
<keyword evidence="3" id="KW-1185">Reference proteome</keyword>
<proteinExistence type="predicted"/>
<dbReference type="EMBL" id="JACXIY010000002">
    <property type="protein sequence ID" value="MBD2867514.1"/>
    <property type="molecule type" value="Genomic_DNA"/>
</dbReference>
<accession>A0A927H5G0</accession>
<feature type="region of interest" description="Disordered" evidence="1">
    <location>
        <begin position="39"/>
        <end position="69"/>
    </location>
</feature>
<gene>
    <name evidence="2" type="ORF">IDH41_02920</name>
</gene>
<reference evidence="2" key="1">
    <citation type="submission" date="2020-09" db="EMBL/GenBank/DDBJ databases">
        <title>A novel bacterium of genus Paenibacillus, isolated from South China Sea.</title>
        <authorList>
            <person name="Huang H."/>
            <person name="Mo K."/>
            <person name="Hu Y."/>
        </authorList>
    </citation>
    <scope>NUCLEOTIDE SEQUENCE</scope>
    <source>
        <strain evidence="2">IB182493</strain>
    </source>
</reference>
<evidence type="ECO:0000313" key="3">
    <source>
        <dbReference type="Proteomes" id="UP000632125"/>
    </source>
</evidence>
<dbReference type="AlphaFoldDB" id="A0A927H5G0"/>
<comment type="caution">
    <text evidence="2">The sequence shown here is derived from an EMBL/GenBank/DDBJ whole genome shotgun (WGS) entry which is preliminary data.</text>
</comment>
<sequence length="69" mass="6779">MLTVPAALGGCNTGALGNECDDYDSDGYCDDDGSSTYVSGGKTYKKSSSYKSGSSSKGFGSSGIIGSGG</sequence>
<dbReference type="Proteomes" id="UP000632125">
    <property type="component" value="Unassembled WGS sequence"/>
</dbReference>
<feature type="compositionally biased region" description="Low complexity" evidence="1">
    <location>
        <begin position="39"/>
        <end position="59"/>
    </location>
</feature>
<evidence type="ECO:0000256" key="1">
    <source>
        <dbReference type="SAM" id="MobiDB-lite"/>
    </source>
</evidence>
<name>A0A927H5G0_9BACL</name>